<protein>
    <submittedName>
        <fullName evidence="1">Uncharacterized protein</fullName>
    </submittedName>
</protein>
<name>A0A2P2QD69_RHIMU</name>
<accession>A0A2P2QD69</accession>
<proteinExistence type="predicted"/>
<organism evidence="1">
    <name type="scientific">Rhizophora mucronata</name>
    <name type="common">Asiatic mangrove</name>
    <dbReference type="NCBI Taxonomy" id="61149"/>
    <lineage>
        <taxon>Eukaryota</taxon>
        <taxon>Viridiplantae</taxon>
        <taxon>Streptophyta</taxon>
        <taxon>Embryophyta</taxon>
        <taxon>Tracheophyta</taxon>
        <taxon>Spermatophyta</taxon>
        <taxon>Magnoliopsida</taxon>
        <taxon>eudicotyledons</taxon>
        <taxon>Gunneridae</taxon>
        <taxon>Pentapetalae</taxon>
        <taxon>rosids</taxon>
        <taxon>fabids</taxon>
        <taxon>Malpighiales</taxon>
        <taxon>Rhizophoraceae</taxon>
        <taxon>Rhizophora</taxon>
    </lineage>
</organism>
<reference evidence="1" key="1">
    <citation type="submission" date="2018-02" db="EMBL/GenBank/DDBJ databases">
        <title>Rhizophora mucronata_Transcriptome.</title>
        <authorList>
            <person name="Meera S.P."/>
            <person name="Sreeshan A."/>
            <person name="Augustine A."/>
        </authorList>
    </citation>
    <scope>NUCLEOTIDE SEQUENCE</scope>
    <source>
        <tissue evidence="1">Leaf</tissue>
    </source>
</reference>
<sequence length="66" mass="7811">MHSIASQTNGGNSFLNPQSLTFRYSYRFQMVAHIWLETWYKIRLINKTSLYNEKLDSLKTCSKHVL</sequence>
<dbReference type="EMBL" id="GGEC01084390">
    <property type="protein sequence ID" value="MBX64874.1"/>
    <property type="molecule type" value="Transcribed_RNA"/>
</dbReference>
<dbReference type="AlphaFoldDB" id="A0A2P2QD69"/>
<evidence type="ECO:0000313" key="1">
    <source>
        <dbReference type="EMBL" id="MBX64874.1"/>
    </source>
</evidence>